<dbReference type="AlphaFoldDB" id="A0A068TBR1"/>
<dbReference type="Pfam" id="PF05990">
    <property type="entry name" value="DUF900"/>
    <property type="match status" value="1"/>
</dbReference>
<dbReference type="RefSeq" id="WP_038544150.1">
    <property type="nucleotide sequence ID" value="NZ_HG938355.1"/>
</dbReference>
<evidence type="ECO:0000313" key="2">
    <source>
        <dbReference type="Proteomes" id="UP000028186"/>
    </source>
</evidence>
<dbReference type="HOGENOM" id="CLU_882450_0_0_5"/>
<gene>
    <name evidence="1" type="ORF">RG1141_CH24680</name>
</gene>
<dbReference type="InterPro" id="IPR029058">
    <property type="entry name" value="AB_hydrolase_fold"/>
</dbReference>
<sequence>MTSTYIISARKREGTNFTEEPGPIRFLKVPSGVNHYDARHVISSSKDWVSEVQGLADGDENPNSIGPSGDVLIFIHGYNNAIPNVIERVRQLKEDMKAEGWRGEIVAFDWPSDNQTLNYLEDRWDGAAVAAELVTKGILLLSQAQKAGCQTNVHLIAHSAGCYVTLEAFAQAEKKGELFKSDWRMGQVAFIAGDVSSDSLALSSDWSQPMFKRIMRFTNYSNPFDSVLAVSNAKRLGVAPRAGRVGLPAVVNSKAVDVDCGDYFEGVDPKSQPSLGSWTHSWHIGNRLFARDLSMTLEGAIDRQAIPTRKMKNGRLTLQEGTRPKFQGDWHIKDDAKTASARIA</sequence>
<dbReference type="SUPFAM" id="SSF53474">
    <property type="entry name" value="alpha/beta-Hydrolases"/>
    <property type="match status" value="1"/>
</dbReference>
<dbReference type="KEGG" id="ngl:RG1141_CH24680"/>
<dbReference type="InterPro" id="IPR010297">
    <property type="entry name" value="DUF900_hydrolase"/>
</dbReference>
<dbReference type="PATRIC" id="fig|1028801.3.peg.2505"/>
<dbReference type="eggNOG" id="COG4782">
    <property type="taxonomic scope" value="Bacteria"/>
</dbReference>
<dbReference type="Proteomes" id="UP000028186">
    <property type="component" value="Chromosome I"/>
</dbReference>
<proteinExistence type="predicted"/>
<evidence type="ECO:0008006" key="3">
    <source>
        <dbReference type="Google" id="ProtNLM"/>
    </source>
</evidence>
<accession>A0A068TBR1</accession>
<name>A0A068TBR1_NEOGA</name>
<protein>
    <recommendedName>
        <fullName evidence="3">Alpha/beta hydrolase</fullName>
    </recommendedName>
</protein>
<reference evidence="2" key="1">
    <citation type="journal article" date="2014" name="BMC Genomics">
        <title>Genome sequencing of two Neorhizobium galegae strains reveals a noeT gene responsible for the unusual acetylation of the nodulation factors.</title>
        <authorList>
            <person name="Osterman J."/>
            <person name="Marsh J."/>
            <person name="Laine P.K."/>
            <person name="Zeng Z."/>
            <person name="Alatalo E."/>
            <person name="Sullivan J.T."/>
            <person name="Young J.P."/>
            <person name="Thomas-Oates J."/>
            <person name="Paulin L."/>
            <person name="Lindstrom K."/>
        </authorList>
    </citation>
    <scope>NUCLEOTIDE SEQUENCE [LARGE SCALE GENOMIC DNA]</scope>
    <source>
        <strain evidence="2">HAMBI 1141</strain>
    </source>
</reference>
<organism evidence="1 2">
    <name type="scientific">Neorhizobium galegae bv. officinalis bv. officinalis str. HAMBI 1141</name>
    <dbReference type="NCBI Taxonomy" id="1028801"/>
    <lineage>
        <taxon>Bacteria</taxon>
        <taxon>Pseudomonadati</taxon>
        <taxon>Pseudomonadota</taxon>
        <taxon>Alphaproteobacteria</taxon>
        <taxon>Hyphomicrobiales</taxon>
        <taxon>Rhizobiaceae</taxon>
        <taxon>Rhizobium/Agrobacterium group</taxon>
        <taxon>Neorhizobium</taxon>
    </lineage>
</organism>
<evidence type="ECO:0000313" key="1">
    <source>
        <dbReference type="EMBL" id="CDN54805.1"/>
    </source>
</evidence>
<dbReference type="EMBL" id="HG938355">
    <property type="protein sequence ID" value="CDN54805.1"/>
    <property type="molecule type" value="Genomic_DNA"/>
</dbReference>
<dbReference type="Gene3D" id="3.40.50.1820">
    <property type="entry name" value="alpha/beta hydrolase"/>
    <property type="match status" value="1"/>
</dbReference>